<dbReference type="InterPro" id="IPR001732">
    <property type="entry name" value="UDP-Glc/GDP-Man_DH_N"/>
</dbReference>
<dbReference type="InterPro" id="IPR014027">
    <property type="entry name" value="UDP-Glc/GDP-Man_DH_C"/>
</dbReference>
<dbReference type="Pfam" id="PF00984">
    <property type="entry name" value="UDPG_MGDP_dh"/>
    <property type="match status" value="1"/>
</dbReference>
<dbReference type="SMART" id="SM00984">
    <property type="entry name" value="UDPG_MGDP_dh_C"/>
    <property type="match status" value="1"/>
</dbReference>
<dbReference type="SUPFAM" id="SSF51735">
    <property type="entry name" value="NAD(P)-binding Rossmann-fold domains"/>
    <property type="match status" value="1"/>
</dbReference>
<evidence type="ECO:0000313" key="5">
    <source>
        <dbReference type="EMBL" id="MBB6147450.1"/>
    </source>
</evidence>
<feature type="domain" description="UDP-glucose/GDP-mannose dehydrogenase C-terminal" evidence="4">
    <location>
        <begin position="349"/>
        <end position="445"/>
    </location>
</feature>
<reference evidence="5 6" key="1">
    <citation type="submission" date="2020-08" db="EMBL/GenBank/DDBJ databases">
        <title>Genomic Encyclopedia of Type Strains, Phase IV (KMG-IV): sequencing the most valuable type-strain genomes for metagenomic binning, comparative biology and taxonomic classification.</title>
        <authorList>
            <person name="Goeker M."/>
        </authorList>
    </citation>
    <scope>NUCLEOTIDE SEQUENCE [LARGE SCALE GENOMIC DNA]</scope>
    <source>
        <strain evidence="5 6">DSM 103733</strain>
    </source>
</reference>
<evidence type="ECO:0000256" key="3">
    <source>
        <dbReference type="PIRNR" id="PIRNR000124"/>
    </source>
</evidence>
<evidence type="ECO:0000313" key="6">
    <source>
        <dbReference type="Proteomes" id="UP000538666"/>
    </source>
</evidence>
<dbReference type="PIRSF" id="PIRSF000124">
    <property type="entry name" value="UDPglc_GDPman_dh"/>
    <property type="match status" value="1"/>
</dbReference>
<dbReference type="PANTHER" id="PTHR43491">
    <property type="entry name" value="UDP-N-ACETYL-D-MANNOSAMINE DEHYDROGENASE"/>
    <property type="match status" value="1"/>
</dbReference>
<evidence type="ECO:0000256" key="1">
    <source>
        <dbReference type="ARBA" id="ARBA00023002"/>
    </source>
</evidence>
<dbReference type="InterPro" id="IPR017476">
    <property type="entry name" value="UDP-Glc/GDP-Man"/>
</dbReference>
<dbReference type="PANTHER" id="PTHR43491:SF1">
    <property type="entry name" value="UDP-N-ACETYL-D-MANNOSAMINE DEHYDROGENASE"/>
    <property type="match status" value="1"/>
</dbReference>
<dbReference type="InterPro" id="IPR008927">
    <property type="entry name" value="6-PGluconate_DH-like_C_sf"/>
</dbReference>
<dbReference type="InterPro" id="IPR036220">
    <property type="entry name" value="UDP-Glc/GDP-Man_DH_C_sf"/>
</dbReference>
<dbReference type="AlphaFoldDB" id="A0A841K218"/>
<dbReference type="GO" id="GO:0051287">
    <property type="term" value="F:NAD binding"/>
    <property type="evidence" value="ECO:0007669"/>
    <property type="project" value="InterPro"/>
</dbReference>
<dbReference type="InterPro" id="IPR014026">
    <property type="entry name" value="UDP-Glc/GDP-Man_DH_dimer"/>
</dbReference>
<protein>
    <submittedName>
        <fullName evidence="5">UDP-N-acetyl-D-glucosamine dehydrogenase</fullName>
        <ecNumber evidence="5">1.1.1.136</ecNumber>
    </submittedName>
</protein>
<dbReference type="GO" id="GO:0000271">
    <property type="term" value="P:polysaccharide biosynthetic process"/>
    <property type="evidence" value="ECO:0007669"/>
    <property type="project" value="InterPro"/>
</dbReference>
<accession>A0A841K218</accession>
<proteinExistence type="inferred from homology"/>
<dbReference type="GO" id="GO:0016628">
    <property type="term" value="F:oxidoreductase activity, acting on the CH-CH group of donors, NAD or NADP as acceptor"/>
    <property type="evidence" value="ECO:0007669"/>
    <property type="project" value="InterPro"/>
</dbReference>
<dbReference type="EC" id="1.1.1.136" evidence="5"/>
<comment type="similarity">
    <text evidence="3">Belongs to the UDP-glucose/GDP-mannose dehydrogenase family.</text>
</comment>
<dbReference type="InterPro" id="IPR028359">
    <property type="entry name" value="UDP_ManNAc/GlcNAc_DH"/>
</dbReference>
<dbReference type="Proteomes" id="UP000538666">
    <property type="component" value="Unassembled WGS sequence"/>
</dbReference>
<keyword evidence="6" id="KW-1185">Reference proteome</keyword>
<dbReference type="SUPFAM" id="SSF52413">
    <property type="entry name" value="UDP-glucose/GDP-mannose dehydrogenase C-terminal domain"/>
    <property type="match status" value="1"/>
</dbReference>
<dbReference type="GO" id="GO:0047004">
    <property type="term" value="F:UDP-N-acetylglucosamine 6-dehydrogenase activity"/>
    <property type="evidence" value="ECO:0007669"/>
    <property type="project" value="UniProtKB-EC"/>
</dbReference>
<dbReference type="RefSeq" id="WP_050061420.1">
    <property type="nucleotide sequence ID" value="NZ_JACHEK010000016.1"/>
</dbReference>
<sequence>MIIPVIQATQGYQLKSQIEKREAKVGVIGLGYVGLPLSLLYVGEGFPVTGFDIDQRKIDSLTEGKSYIYRIATEEIQEARAKEFAATSEFQRLAEMDAIIICVPTPLNEHQGPDTSFIINTARAIAPHLRAGQLVILESTTYPGTTEELLVPILERENQKGLKAARHDVTSETAGEFFVAFSPEREDPGNTTVARRDIPKIVGGLDPQAAELAASLYGAIFNRVVQVSSPAAAEMTKLLENIYRCVNIALVNELKLLCLRMGLDIWEVIDAAATKPFGYQPFYPGPGLGGHCIPIDPFYLSWKAKEFDFCTRFIELAGEINVGMPYHVVASLAAALNKQKKALNGAHVMLLGVAYKKDIDDLRESPALTIIELLRKEGVTISYNDPYIPSIGKGRKYDLQMSCAPLDHLEEYDCVLIVTDHSSYDYGSIVEESQLVVDTRNATRGILSPKIVRC</sequence>
<keyword evidence="2" id="KW-0520">NAD</keyword>
<dbReference type="InterPro" id="IPR036291">
    <property type="entry name" value="NAD(P)-bd_dom_sf"/>
</dbReference>
<dbReference type="EMBL" id="JACHEK010000016">
    <property type="protein sequence ID" value="MBB6147450.1"/>
    <property type="molecule type" value="Genomic_DNA"/>
</dbReference>
<dbReference type="NCBIfam" id="TIGR03026">
    <property type="entry name" value="NDP-sugDHase"/>
    <property type="match status" value="1"/>
</dbReference>
<dbReference type="OrthoDB" id="9803238at2"/>
<dbReference type="Gene3D" id="3.40.50.720">
    <property type="entry name" value="NAD(P)-binding Rossmann-like Domain"/>
    <property type="match status" value="2"/>
</dbReference>
<gene>
    <name evidence="5" type="ORF">HNQ77_005448</name>
</gene>
<comment type="caution">
    <text evidence="5">The sequence shown here is derived from an EMBL/GenBank/DDBJ whole genome shotgun (WGS) entry which is preliminary data.</text>
</comment>
<evidence type="ECO:0000259" key="4">
    <source>
        <dbReference type="SMART" id="SM00984"/>
    </source>
</evidence>
<dbReference type="Pfam" id="PF03721">
    <property type="entry name" value="UDPG_MGDP_dh_N"/>
    <property type="match status" value="1"/>
</dbReference>
<dbReference type="Pfam" id="PF03720">
    <property type="entry name" value="UDPG_MGDP_dh_C"/>
    <property type="match status" value="1"/>
</dbReference>
<organism evidence="5 6">
    <name type="scientific">Silvibacterium bohemicum</name>
    <dbReference type="NCBI Taxonomy" id="1577686"/>
    <lineage>
        <taxon>Bacteria</taxon>
        <taxon>Pseudomonadati</taxon>
        <taxon>Acidobacteriota</taxon>
        <taxon>Terriglobia</taxon>
        <taxon>Terriglobales</taxon>
        <taxon>Acidobacteriaceae</taxon>
        <taxon>Silvibacterium</taxon>
    </lineage>
</organism>
<dbReference type="SUPFAM" id="SSF48179">
    <property type="entry name" value="6-phosphogluconate dehydrogenase C-terminal domain-like"/>
    <property type="match status" value="1"/>
</dbReference>
<dbReference type="PIRSF" id="PIRSF500136">
    <property type="entry name" value="UDP_ManNAc_DH"/>
    <property type="match status" value="1"/>
</dbReference>
<keyword evidence="1 5" id="KW-0560">Oxidoreductase</keyword>
<evidence type="ECO:0000256" key="2">
    <source>
        <dbReference type="ARBA" id="ARBA00023027"/>
    </source>
</evidence>
<name>A0A841K218_9BACT</name>